<dbReference type="PANTHER" id="PTHR13774">
    <property type="entry name" value="PHENAZINE BIOSYNTHESIS PROTEIN"/>
    <property type="match status" value="1"/>
</dbReference>
<dbReference type="OMA" id="DWALRWF"/>
<dbReference type="FunFam" id="3.10.310.10:FF:000013">
    <property type="entry name" value="Phenazine biosynthesis-like domain-containing protein 1"/>
    <property type="match status" value="1"/>
</dbReference>
<dbReference type="GeneID" id="103182169"/>
<reference evidence="5" key="1">
    <citation type="journal article" date="2006" name="Science">
        <title>Ancient noncoding elements conserved in the human genome.</title>
        <authorList>
            <person name="Venkatesh B."/>
            <person name="Kirkness E.F."/>
            <person name="Loh Y.H."/>
            <person name="Halpern A.L."/>
            <person name="Lee A.P."/>
            <person name="Johnson J."/>
            <person name="Dandona N."/>
            <person name="Viswanathan L.D."/>
            <person name="Tay A."/>
            <person name="Venter J.C."/>
            <person name="Strausberg R.L."/>
            <person name="Brenner S."/>
        </authorList>
    </citation>
    <scope>NUCLEOTIDE SEQUENCE [LARGE SCALE GENOMIC DNA]</scope>
</reference>
<accession>A0A4W3I1B1</accession>
<dbReference type="PIRSF" id="PIRSF016184">
    <property type="entry name" value="PhzC_PhzF"/>
    <property type="match status" value="1"/>
</dbReference>
<evidence type="ECO:0000313" key="4">
    <source>
        <dbReference type="Ensembl" id="ENSCMIP00000020952.1"/>
    </source>
</evidence>
<keyword evidence="2" id="KW-0413">Isomerase</keyword>
<gene>
    <name evidence="4" type="primary">LOC103182169</name>
</gene>
<sequence length="291" mass="32226">MQIPIFTVDTFTSKAFCGNPAAVCLLDNPVSEEWHQNIATEMNLSETAFIRTLKLEDTFGNSSRFSLRWFTPTNEVPLCGHATLAAAKVLFQIKKNSNAVLTFETLSGELHARQAGSDIVLDFPLNRTTVQDEKEIKELIKGAVGDLNIQDIHYSSKTKKLLVRLNDAYERTVLETLQVDPNRLLQAENSGMVKGLILTLKGTPNINTRGYDFYSRYFSPWNGIPEDPVTGSAHTVLASYWTEQLGKREMLAYQCSKRGGSLKISVKEGGRVDIAGTALIVLHGSLILSES</sequence>
<name>A0A4W3I1B1_CALMI</name>
<organism evidence="4 5">
    <name type="scientific">Callorhinchus milii</name>
    <name type="common">Ghost shark</name>
    <dbReference type="NCBI Taxonomy" id="7868"/>
    <lineage>
        <taxon>Eukaryota</taxon>
        <taxon>Metazoa</taxon>
        <taxon>Chordata</taxon>
        <taxon>Craniata</taxon>
        <taxon>Vertebrata</taxon>
        <taxon>Chondrichthyes</taxon>
        <taxon>Holocephali</taxon>
        <taxon>Chimaeriformes</taxon>
        <taxon>Callorhinchidae</taxon>
        <taxon>Callorhinchus</taxon>
    </lineage>
</organism>
<dbReference type="Pfam" id="PF02567">
    <property type="entry name" value="PhzC-PhzF"/>
    <property type="match status" value="1"/>
</dbReference>
<dbReference type="SUPFAM" id="SSF54506">
    <property type="entry name" value="Diaminopimelate epimerase-like"/>
    <property type="match status" value="1"/>
</dbReference>
<evidence type="ECO:0000256" key="2">
    <source>
        <dbReference type="ARBA" id="ARBA00023235"/>
    </source>
</evidence>
<evidence type="ECO:0000256" key="3">
    <source>
        <dbReference type="PIRSR" id="PIRSR016184-1"/>
    </source>
</evidence>
<dbReference type="InParanoid" id="A0A4W3I1B1"/>
<keyword evidence="5" id="KW-1185">Reference proteome</keyword>
<dbReference type="InterPro" id="IPR003719">
    <property type="entry name" value="Phenazine_PhzF-like"/>
</dbReference>
<proteinExistence type="inferred from homology"/>
<protein>
    <submittedName>
        <fullName evidence="4">Phenazine biosynthesis like protein domain containing</fullName>
    </submittedName>
</protein>
<dbReference type="Proteomes" id="UP000314986">
    <property type="component" value="Unassembled WGS sequence"/>
</dbReference>
<dbReference type="OrthoDB" id="75169at2759"/>
<comment type="similarity">
    <text evidence="1">Belongs to the PhzF family.</text>
</comment>
<reference evidence="5" key="3">
    <citation type="journal article" date="2014" name="Nature">
        <title>Elephant shark genome provides unique insights into gnathostome evolution.</title>
        <authorList>
            <consortium name="International Elephant Shark Genome Sequencing Consortium"/>
            <person name="Venkatesh B."/>
            <person name="Lee A.P."/>
            <person name="Ravi V."/>
            <person name="Maurya A.K."/>
            <person name="Lian M.M."/>
            <person name="Swann J.B."/>
            <person name="Ohta Y."/>
            <person name="Flajnik M.F."/>
            <person name="Sutoh Y."/>
            <person name="Kasahara M."/>
            <person name="Hoon S."/>
            <person name="Gangu V."/>
            <person name="Roy S.W."/>
            <person name="Irimia M."/>
            <person name="Korzh V."/>
            <person name="Kondrychyn I."/>
            <person name="Lim Z.W."/>
            <person name="Tay B.H."/>
            <person name="Tohari S."/>
            <person name="Kong K.W."/>
            <person name="Ho S."/>
            <person name="Lorente-Galdos B."/>
            <person name="Quilez J."/>
            <person name="Marques-Bonet T."/>
            <person name="Raney B.J."/>
            <person name="Ingham P.W."/>
            <person name="Tay A."/>
            <person name="Hillier L.W."/>
            <person name="Minx P."/>
            <person name="Boehm T."/>
            <person name="Wilson R.K."/>
            <person name="Brenner S."/>
            <person name="Warren W.C."/>
        </authorList>
    </citation>
    <scope>NUCLEOTIDE SEQUENCE [LARGE SCALE GENOMIC DNA]</scope>
</reference>
<dbReference type="GO" id="GO:0016853">
    <property type="term" value="F:isomerase activity"/>
    <property type="evidence" value="ECO:0007669"/>
    <property type="project" value="UniProtKB-KW"/>
</dbReference>
<reference evidence="5" key="2">
    <citation type="journal article" date="2007" name="PLoS Biol.">
        <title>Survey sequencing and comparative analysis of the elephant shark (Callorhinchus milii) genome.</title>
        <authorList>
            <person name="Venkatesh B."/>
            <person name="Kirkness E.F."/>
            <person name="Loh Y.H."/>
            <person name="Halpern A.L."/>
            <person name="Lee A.P."/>
            <person name="Johnson J."/>
            <person name="Dandona N."/>
            <person name="Viswanathan L.D."/>
            <person name="Tay A."/>
            <person name="Venter J.C."/>
            <person name="Strausberg R.L."/>
            <person name="Brenner S."/>
        </authorList>
    </citation>
    <scope>NUCLEOTIDE SEQUENCE [LARGE SCALE GENOMIC DNA]</scope>
</reference>
<dbReference type="AlphaFoldDB" id="A0A4W3I1B1"/>
<dbReference type="PANTHER" id="PTHR13774:SF17">
    <property type="entry name" value="PHENAZINE BIOSYNTHESIS-LIKE DOMAIN-CONTAINING PROTEIN"/>
    <property type="match status" value="1"/>
</dbReference>
<dbReference type="GO" id="GO:0005737">
    <property type="term" value="C:cytoplasm"/>
    <property type="evidence" value="ECO:0007669"/>
    <property type="project" value="TreeGrafter"/>
</dbReference>
<dbReference type="KEGG" id="cmk:103182169"/>
<dbReference type="NCBIfam" id="TIGR00654">
    <property type="entry name" value="PhzF_family"/>
    <property type="match status" value="1"/>
</dbReference>
<dbReference type="GeneTree" id="ENSGT00390000017595"/>
<evidence type="ECO:0000256" key="1">
    <source>
        <dbReference type="ARBA" id="ARBA00008270"/>
    </source>
</evidence>
<feature type="active site" evidence="3">
    <location>
        <position position="46"/>
    </location>
</feature>
<reference evidence="4" key="5">
    <citation type="submission" date="2025-09" db="UniProtKB">
        <authorList>
            <consortium name="Ensembl"/>
        </authorList>
    </citation>
    <scope>IDENTIFICATION</scope>
</reference>
<dbReference type="STRING" id="7868.ENSCMIP00000020952"/>
<evidence type="ECO:0000313" key="5">
    <source>
        <dbReference type="Proteomes" id="UP000314986"/>
    </source>
</evidence>
<dbReference type="Gene3D" id="3.10.310.10">
    <property type="entry name" value="Diaminopimelate Epimerase, Chain A, domain 1"/>
    <property type="match status" value="2"/>
</dbReference>
<reference evidence="4" key="4">
    <citation type="submission" date="2025-08" db="UniProtKB">
        <authorList>
            <consortium name="Ensembl"/>
        </authorList>
    </citation>
    <scope>IDENTIFICATION</scope>
</reference>
<dbReference type="Ensembl" id="ENSCMIT00000021335.1">
    <property type="protein sequence ID" value="ENSCMIP00000020952.1"/>
    <property type="gene ID" value="ENSCMIG00000009622.1"/>
</dbReference>